<evidence type="ECO:0000256" key="1">
    <source>
        <dbReference type="ARBA" id="ARBA00004173"/>
    </source>
</evidence>
<dbReference type="PANTHER" id="PTHR13329">
    <property type="entry name" value="MITOCHONDRIAL RIBOSOMAL PROTEIN S18B"/>
    <property type="match status" value="1"/>
</dbReference>
<dbReference type="AlphaFoldDB" id="A0A0P5T1H3"/>
<keyword evidence="3" id="KW-0597">Phosphoprotein</keyword>
<dbReference type="PANTHER" id="PTHR13329:SF2">
    <property type="entry name" value="SMALL RIBOSOMAL SUBUNIT PROTEIN MS40"/>
    <property type="match status" value="1"/>
</dbReference>
<comment type="caution">
    <text evidence="11">The sequence shown here is derived from an EMBL/GenBank/DDBJ whole genome shotgun (WGS) entry which is preliminary data.</text>
</comment>
<dbReference type="GO" id="GO:0032543">
    <property type="term" value="P:mitochondrial translation"/>
    <property type="evidence" value="ECO:0007669"/>
    <property type="project" value="InterPro"/>
</dbReference>
<dbReference type="EMBL" id="LRGB01000868">
    <property type="protein sequence ID" value="KZS15488.1"/>
    <property type="molecule type" value="Genomic_DNA"/>
</dbReference>
<organism evidence="11 12">
    <name type="scientific">Daphnia magna</name>
    <dbReference type="NCBI Taxonomy" id="35525"/>
    <lineage>
        <taxon>Eukaryota</taxon>
        <taxon>Metazoa</taxon>
        <taxon>Ecdysozoa</taxon>
        <taxon>Arthropoda</taxon>
        <taxon>Crustacea</taxon>
        <taxon>Branchiopoda</taxon>
        <taxon>Diplostraca</taxon>
        <taxon>Cladocera</taxon>
        <taxon>Anomopoda</taxon>
        <taxon>Daphniidae</taxon>
        <taxon>Daphnia</taxon>
    </lineage>
</organism>
<proteinExistence type="inferred from homology"/>
<dbReference type="InterPro" id="IPR036870">
    <property type="entry name" value="Ribosomal_bS18_sf"/>
</dbReference>
<dbReference type="InterPro" id="IPR001648">
    <property type="entry name" value="Ribosomal_bS18"/>
</dbReference>
<dbReference type="Proteomes" id="UP000076858">
    <property type="component" value="Unassembled WGS sequence"/>
</dbReference>
<evidence type="ECO:0000256" key="5">
    <source>
        <dbReference type="ARBA" id="ARBA00022980"/>
    </source>
</evidence>
<evidence type="ECO:0000256" key="4">
    <source>
        <dbReference type="ARBA" id="ARBA00022946"/>
    </source>
</evidence>
<dbReference type="FunFam" id="4.10.640.10:FF:000008">
    <property type="entry name" value="28S ribosomal protein S18b, mitochondrial"/>
    <property type="match status" value="1"/>
</dbReference>
<keyword evidence="7" id="KW-0687">Ribonucleoprotein</keyword>
<dbReference type="Pfam" id="PF01084">
    <property type="entry name" value="Ribosomal_S18"/>
    <property type="match status" value="1"/>
</dbReference>
<comment type="similarity">
    <text evidence="2">Belongs to the bacterial ribosomal protein bS18 family. Mitochondrion-specific ribosomal protein mS40 subfamily.</text>
</comment>
<protein>
    <recommendedName>
        <fullName evidence="9">Small ribosomal subunit protein mS40</fullName>
    </recommendedName>
    <alternativeName>
        <fullName evidence="8">28S ribosomal protein S18-2, mitochondrial</fullName>
    </alternativeName>
    <alternativeName>
        <fullName evidence="10">28S ribosomal protein S18b, mitochondrial</fullName>
    </alternativeName>
</protein>
<dbReference type="InterPro" id="IPR040054">
    <property type="entry name" value="MRPS18B"/>
</dbReference>
<evidence type="ECO:0000313" key="11">
    <source>
        <dbReference type="EMBL" id="KZS15488.1"/>
    </source>
</evidence>
<evidence type="ECO:0000256" key="3">
    <source>
        <dbReference type="ARBA" id="ARBA00022553"/>
    </source>
</evidence>
<dbReference type="SUPFAM" id="SSF46911">
    <property type="entry name" value="Ribosomal protein S18"/>
    <property type="match status" value="1"/>
</dbReference>
<dbReference type="STRING" id="35525.A0A0P5T1H3"/>
<keyword evidence="5 11" id="KW-0689">Ribosomal protein</keyword>
<evidence type="ECO:0000256" key="7">
    <source>
        <dbReference type="ARBA" id="ARBA00023274"/>
    </source>
</evidence>
<reference evidence="11 12" key="1">
    <citation type="submission" date="2016-03" db="EMBL/GenBank/DDBJ databases">
        <title>EvidentialGene: Evidence-directed Construction of Genes on Genomes.</title>
        <authorList>
            <person name="Gilbert D.G."/>
            <person name="Choi J.-H."/>
            <person name="Mockaitis K."/>
            <person name="Colbourne J."/>
            <person name="Pfrender M."/>
        </authorList>
    </citation>
    <scope>NUCLEOTIDE SEQUENCE [LARGE SCALE GENOMIC DNA]</scope>
    <source>
        <strain evidence="11 12">Xinb3</strain>
        <tissue evidence="11">Complete organism</tissue>
    </source>
</reference>
<evidence type="ECO:0000256" key="8">
    <source>
        <dbReference type="ARBA" id="ARBA00032055"/>
    </source>
</evidence>
<keyword evidence="6" id="KW-0496">Mitochondrion</keyword>
<dbReference type="OrthoDB" id="21463at2759"/>
<sequence length="211" mass="23755">MAARVVLSQGLRQLAISPIAFTVSSKYTTNLPVLLKAGGGSLSFARSFSKPSDEVSSEPNTESEPTLVVDQKDASKMRNRVIPVETSMKYLKSKGYSTTYGSEPVWVKYRRNFKGQFAPETRKTCIRQEKLSTGNPCPICRDEYLILDYRNVELLKQFISPFNGAILPTQKTGLCQTKQRELLVAITKAKNYGLIAFDVPIREYDYSDYRS</sequence>
<keyword evidence="4" id="KW-0809">Transit peptide</keyword>
<evidence type="ECO:0000256" key="2">
    <source>
        <dbReference type="ARBA" id="ARBA00006136"/>
    </source>
</evidence>
<evidence type="ECO:0000256" key="9">
    <source>
        <dbReference type="ARBA" id="ARBA00035130"/>
    </source>
</evidence>
<evidence type="ECO:0000313" key="12">
    <source>
        <dbReference type="Proteomes" id="UP000076858"/>
    </source>
</evidence>
<dbReference type="Gene3D" id="4.10.640.10">
    <property type="entry name" value="Ribosomal protein S18"/>
    <property type="match status" value="1"/>
</dbReference>
<evidence type="ECO:0000256" key="6">
    <source>
        <dbReference type="ARBA" id="ARBA00023128"/>
    </source>
</evidence>
<name>A0A0P5T1H3_9CRUS</name>
<gene>
    <name evidence="11" type="ORF">APZ42_018673</name>
</gene>
<dbReference type="GO" id="GO:0005763">
    <property type="term" value="C:mitochondrial small ribosomal subunit"/>
    <property type="evidence" value="ECO:0007669"/>
    <property type="project" value="UniProtKB-ARBA"/>
</dbReference>
<dbReference type="GO" id="GO:0003735">
    <property type="term" value="F:structural constituent of ribosome"/>
    <property type="evidence" value="ECO:0007669"/>
    <property type="project" value="InterPro"/>
</dbReference>
<keyword evidence="12" id="KW-1185">Reference proteome</keyword>
<evidence type="ECO:0000256" key="10">
    <source>
        <dbReference type="ARBA" id="ARBA00035515"/>
    </source>
</evidence>
<comment type="subcellular location">
    <subcellularLocation>
        <location evidence="1">Mitochondrion</location>
    </subcellularLocation>
</comment>
<accession>A0A0P5T1H3</accession>